<dbReference type="OrthoDB" id="6357831at2759"/>
<protein>
    <submittedName>
        <fullName evidence="1">Uncharacterized protein</fullName>
    </submittedName>
</protein>
<dbReference type="AlphaFoldDB" id="A0A0P6A4U7"/>
<organism evidence="1 2">
    <name type="scientific">Daphnia magna</name>
    <dbReference type="NCBI Taxonomy" id="35525"/>
    <lineage>
        <taxon>Eukaryota</taxon>
        <taxon>Metazoa</taxon>
        <taxon>Ecdysozoa</taxon>
        <taxon>Arthropoda</taxon>
        <taxon>Crustacea</taxon>
        <taxon>Branchiopoda</taxon>
        <taxon>Diplostraca</taxon>
        <taxon>Cladocera</taxon>
        <taxon>Anomopoda</taxon>
        <taxon>Daphniidae</taxon>
        <taxon>Daphnia</taxon>
    </lineage>
</organism>
<proteinExistence type="predicted"/>
<accession>A0A0P6A4U7</accession>
<gene>
    <name evidence="1" type="ORF">APZ42_012682</name>
</gene>
<sequence>MSFNGNWIPSNAHFLSPVAQVHRQYLHHQQEQGTLHIPRPVLTVVQMPEEQNSLDSINLPPTPPSSSPSNELTMSVSGSYIYDRCGTPTRFTLLGESGAITRKNRTTPTTCQLSLTFCTLALLALVGMIVYMEGNFSFICRNL</sequence>
<reference evidence="1 2" key="1">
    <citation type="submission" date="2016-03" db="EMBL/GenBank/DDBJ databases">
        <title>EvidentialGene: Evidence-directed Construction of Genes on Genomes.</title>
        <authorList>
            <person name="Gilbert D.G."/>
            <person name="Choi J.-H."/>
            <person name="Mockaitis K."/>
            <person name="Colbourne J."/>
            <person name="Pfrender M."/>
        </authorList>
    </citation>
    <scope>NUCLEOTIDE SEQUENCE [LARGE SCALE GENOMIC DNA]</scope>
    <source>
        <strain evidence="1 2">Xinb3</strain>
        <tissue evidence="1">Complete organism</tissue>
    </source>
</reference>
<dbReference type="Proteomes" id="UP000076858">
    <property type="component" value="Unassembled WGS sequence"/>
</dbReference>
<name>A0A0P6A4U7_9CRUS</name>
<dbReference type="EMBL" id="LRGB01000146">
    <property type="protein sequence ID" value="KZS20596.1"/>
    <property type="molecule type" value="Genomic_DNA"/>
</dbReference>
<keyword evidence="2" id="KW-1185">Reference proteome</keyword>
<comment type="caution">
    <text evidence="1">The sequence shown here is derived from an EMBL/GenBank/DDBJ whole genome shotgun (WGS) entry which is preliminary data.</text>
</comment>
<evidence type="ECO:0000313" key="1">
    <source>
        <dbReference type="EMBL" id="KZS20596.1"/>
    </source>
</evidence>
<evidence type="ECO:0000313" key="2">
    <source>
        <dbReference type="Proteomes" id="UP000076858"/>
    </source>
</evidence>